<sequence length="55" mass="6005">MPQRPSKKAKAKPNSKTGIVKGLMGGDKASQKRYEDKAAKTILGKYEGRKSIDRG</sequence>
<organism evidence="2 3">
    <name type="scientific">Chthoniobacter flavus Ellin428</name>
    <dbReference type="NCBI Taxonomy" id="497964"/>
    <lineage>
        <taxon>Bacteria</taxon>
        <taxon>Pseudomonadati</taxon>
        <taxon>Verrucomicrobiota</taxon>
        <taxon>Spartobacteria</taxon>
        <taxon>Chthoniobacterales</taxon>
        <taxon>Chthoniobacteraceae</taxon>
        <taxon>Chthoniobacter</taxon>
    </lineage>
</organism>
<name>B4DC94_9BACT</name>
<protein>
    <submittedName>
        <fullName evidence="2">Uncharacterized protein</fullName>
    </submittedName>
</protein>
<dbReference type="STRING" id="497964.CfE428DRAFT_6535"/>
<evidence type="ECO:0000313" key="3">
    <source>
        <dbReference type="Proteomes" id="UP000005824"/>
    </source>
</evidence>
<gene>
    <name evidence="2" type="ORF">CfE428DRAFT_6535</name>
</gene>
<evidence type="ECO:0000256" key="1">
    <source>
        <dbReference type="SAM" id="MobiDB-lite"/>
    </source>
</evidence>
<dbReference type="RefSeq" id="WP_006983852.1">
    <property type="nucleotide sequence ID" value="NZ_ABVL01000046.1"/>
</dbReference>
<reference evidence="2 3" key="1">
    <citation type="journal article" date="2011" name="J. Bacteriol.">
        <title>Genome sequence of Chthoniobacter flavus Ellin428, an aerobic heterotrophic soil bacterium.</title>
        <authorList>
            <person name="Kant R."/>
            <person name="van Passel M.W."/>
            <person name="Palva A."/>
            <person name="Lucas S."/>
            <person name="Lapidus A."/>
            <person name="Glavina Del Rio T."/>
            <person name="Dalin E."/>
            <person name="Tice H."/>
            <person name="Bruce D."/>
            <person name="Goodwin L."/>
            <person name="Pitluck S."/>
            <person name="Larimer F.W."/>
            <person name="Land M.L."/>
            <person name="Hauser L."/>
            <person name="Sangwan P."/>
            <person name="de Vos W.M."/>
            <person name="Janssen P.H."/>
            <person name="Smidt H."/>
        </authorList>
    </citation>
    <scope>NUCLEOTIDE SEQUENCE [LARGE SCALE GENOMIC DNA]</scope>
    <source>
        <strain evidence="2 3">Ellin428</strain>
    </source>
</reference>
<dbReference type="EMBL" id="ABVL01000046">
    <property type="protein sequence ID" value="EDY15924.1"/>
    <property type="molecule type" value="Genomic_DNA"/>
</dbReference>
<proteinExistence type="predicted"/>
<feature type="compositionally biased region" description="Basic residues" evidence="1">
    <location>
        <begin position="1"/>
        <end position="13"/>
    </location>
</feature>
<dbReference type="InParanoid" id="B4DC94"/>
<dbReference type="Proteomes" id="UP000005824">
    <property type="component" value="Unassembled WGS sequence"/>
</dbReference>
<keyword evidence="3" id="KW-1185">Reference proteome</keyword>
<evidence type="ECO:0000313" key="2">
    <source>
        <dbReference type="EMBL" id="EDY15924.1"/>
    </source>
</evidence>
<dbReference type="AlphaFoldDB" id="B4DC94"/>
<feature type="region of interest" description="Disordered" evidence="1">
    <location>
        <begin position="1"/>
        <end position="34"/>
    </location>
</feature>
<comment type="caution">
    <text evidence="2">The sequence shown here is derived from an EMBL/GenBank/DDBJ whole genome shotgun (WGS) entry which is preliminary data.</text>
</comment>
<accession>B4DC94</accession>